<feature type="transmembrane region" description="Helical" evidence="11">
    <location>
        <begin position="79"/>
        <end position="98"/>
    </location>
</feature>
<dbReference type="InterPro" id="IPR003594">
    <property type="entry name" value="HATPase_dom"/>
</dbReference>
<evidence type="ECO:0000313" key="14">
    <source>
        <dbReference type="Proteomes" id="UP001059934"/>
    </source>
</evidence>
<feature type="transmembrane region" description="Helical" evidence="11">
    <location>
        <begin position="127"/>
        <end position="148"/>
    </location>
</feature>
<dbReference type="Pfam" id="PF25323">
    <property type="entry name" value="6TM_PilS"/>
    <property type="match status" value="1"/>
</dbReference>
<keyword evidence="4" id="KW-1003">Cell membrane</keyword>
<keyword evidence="9 13" id="KW-0067">ATP-binding</keyword>
<name>A0ABY5TKT4_9GAMM</name>
<keyword evidence="14" id="KW-1185">Reference proteome</keyword>
<dbReference type="SMART" id="SM00388">
    <property type="entry name" value="HisKA"/>
    <property type="match status" value="1"/>
</dbReference>
<evidence type="ECO:0000256" key="10">
    <source>
        <dbReference type="SAM" id="Coils"/>
    </source>
</evidence>
<feature type="transmembrane region" description="Helical" evidence="11">
    <location>
        <begin position="16"/>
        <end position="37"/>
    </location>
</feature>
<evidence type="ECO:0000259" key="12">
    <source>
        <dbReference type="PROSITE" id="PS50109"/>
    </source>
</evidence>
<gene>
    <name evidence="13" type="ORF">NYF23_10610</name>
</gene>
<evidence type="ECO:0000256" key="5">
    <source>
        <dbReference type="ARBA" id="ARBA00022553"/>
    </source>
</evidence>
<dbReference type="PROSITE" id="PS50109">
    <property type="entry name" value="HIS_KIN"/>
    <property type="match status" value="1"/>
</dbReference>
<dbReference type="EC" id="2.7.13.3" evidence="3"/>
<sequence>MEKAQPNNNNATRENLYVLSLIRGVALLGQVLALIYFTWVQPIGLPVAEIAFVLSVYGSLTAAIWVRSRRAVPIGDKEFFVHLLADIAFFSILLFFSGGASNPFVSYLLIPISIAAITLSRGYSIAIAVIALLCYSLLLKYYVAIAAIAPGHHQAASNSLHILGMLANFAISATIIIYFISRMAAILKQQEQEIAMRRDAQLRDEQLLAVGTLAAGTAHELGTPLNTMKLIIDEMLLDTDNQADVALLNQQIEQCKTTLKQLLTTAEESQSNQLKAQPVQLYLDNVLARWQLMRPLLKTHIQYTDNPAVNAVFHPTIAQSILNLLNNAADASEKVDIEISWDTETATIRIRDFGVGLDAAKLKNLGQPFVTDKAGGLGLGLFLSQATLTRFGGSVSLQNAPEGGTLTQINLPLLATAAVS</sequence>
<dbReference type="PRINTS" id="PR00344">
    <property type="entry name" value="BCTRLSENSOR"/>
</dbReference>
<evidence type="ECO:0000256" key="3">
    <source>
        <dbReference type="ARBA" id="ARBA00012438"/>
    </source>
</evidence>
<dbReference type="InterPro" id="IPR036097">
    <property type="entry name" value="HisK_dim/P_sf"/>
</dbReference>
<evidence type="ECO:0000256" key="4">
    <source>
        <dbReference type="ARBA" id="ARBA00022475"/>
    </source>
</evidence>
<evidence type="ECO:0000313" key="13">
    <source>
        <dbReference type="EMBL" id="UVW34458.1"/>
    </source>
</evidence>
<dbReference type="SMART" id="SM00387">
    <property type="entry name" value="HATPase_c"/>
    <property type="match status" value="1"/>
</dbReference>
<feature type="domain" description="Histidine kinase" evidence="12">
    <location>
        <begin position="216"/>
        <end position="415"/>
    </location>
</feature>
<evidence type="ECO:0000256" key="1">
    <source>
        <dbReference type="ARBA" id="ARBA00000085"/>
    </source>
</evidence>
<keyword evidence="11" id="KW-0472">Membrane</keyword>
<dbReference type="SUPFAM" id="SSF55874">
    <property type="entry name" value="ATPase domain of HSP90 chaperone/DNA topoisomerase II/histidine kinase"/>
    <property type="match status" value="1"/>
</dbReference>
<dbReference type="Proteomes" id="UP001059934">
    <property type="component" value="Chromosome"/>
</dbReference>
<dbReference type="Gene3D" id="1.10.287.130">
    <property type="match status" value="1"/>
</dbReference>
<dbReference type="Pfam" id="PF02518">
    <property type="entry name" value="HATPase_c"/>
    <property type="match status" value="1"/>
</dbReference>
<dbReference type="Gene3D" id="3.30.565.10">
    <property type="entry name" value="Histidine kinase-like ATPase, C-terminal domain"/>
    <property type="match status" value="1"/>
</dbReference>
<dbReference type="InterPro" id="IPR036890">
    <property type="entry name" value="HATPase_C_sf"/>
</dbReference>
<proteinExistence type="predicted"/>
<keyword evidence="8" id="KW-0418">Kinase</keyword>
<evidence type="ECO:0000256" key="9">
    <source>
        <dbReference type="ARBA" id="ARBA00022840"/>
    </source>
</evidence>
<dbReference type="PANTHER" id="PTHR44936:SF10">
    <property type="entry name" value="SENSOR PROTEIN RSTB"/>
    <property type="match status" value="1"/>
</dbReference>
<dbReference type="CDD" id="cd00082">
    <property type="entry name" value="HisKA"/>
    <property type="match status" value="1"/>
</dbReference>
<dbReference type="InterPro" id="IPR005467">
    <property type="entry name" value="His_kinase_dom"/>
</dbReference>
<keyword evidence="6" id="KW-0808">Transferase</keyword>
<accession>A0ABY5TKT4</accession>
<feature type="transmembrane region" description="Helical" evidence="11">
    <location>
        <begin position="160"/>
        <end position="180"/>
    </location>
</feature>
<feature type="transmembrane region" description="Helical" evidence="11">
    <location>
        <begin position="104"/>
        <end position="120"/>
    </location>
</feature>
<evidence type="ECO:0000256" key="2">
    <source>
        <dbReference type="ARBA" id="ARBA00004651"/>
    </source>
</evidence>
<keyword evidence="10" id="KW-0175">Coiled coil</keyword>
<evidence type="ECO:0000256" key="6">
    <source>
        <dbReference type="ARBA" id="ARBA00022679"/>
    </source>
</evidence>
<dbReference type="SUPFAM" id="SSF47384">
    <property type="entry name" value="Homodimeric domain of signal transducing histidine kinase"/>
    <property type="match status" value="1"/>
</dbReference>
<feature type="transmembrane region" description="Helical" evidence="11">
    <location>
        <begin position="43"/>
        <end position="67"/>
    </location>
</feature>
<keyword evidence="11" id="KW-1133">Transmembrane helix</keyword>
<dbReference type="EMBL" id="CP103416">
    <property type="protein sequence ID" value="UVW34458.1"/>
    <property type="molecule type" value="Genomic_DNA"/>
</dbReference>
<keyword evidence="5" id="KW-0597">Phosphoprotein</keyword>
<protein>
    <recommendedName>
        <fullName evidence="3">histidine kinase</fullName>
        <ecNumber evidence="3">2.7.13.3</ecNumber>
    </recommendedName>
</protein>
<dbReference type="InterPro" id="IPR003661">
    <property type="entry name" value="HisK_dim/P_dom"/>
</dbReference>
<dbReference type="InterPro" id="IPR004358">
    <property type="entry name" value="Sig_transdc_His_kin-like_C"/>
</dbReference>
<dbReference type="GO" id="GO:0005524">
    <property type="term" value="F:ATP binding"/>
    <property type="evidence" value="ECO:0007669"/>
    <property type="project" value="UniProtKB-KW"/>
</dbReference>
<reference evidence="13" key="1">
    <citation type="submission" date="2022-08" db="EMBL/GenBank/DDBJ databases">
        <title>Catabolic pathway analysis in culturable SAR92 clade bacteria reveals their overlooked roles in DMSP degradation in coastal seas.</title>
        <authorList>
            <person name="He X."/>
            <person name="Zhang X."/>
            <person name="Zhang Y."/>
        </authorList>
    </citation>
    <scope>NUCLEOTIDE SEQUENCE</scope>
    <source>
        <strain evidence="13">H455</strain>
    </source>
</reference>
<dbReference type="InterPro" id="IPR050980">
    <property type="entry name" value="2C_sensor_his_kinase"/>
</dbReference>
<evidence type="ECO:0000256" key="11">
    <source>
        <dbReference type="SAM" id="Phobius"/>
    </source>
</evidence>
<organism evidence="13 14">
    <name type="scientific">SAR92 clade bacterium H455</name>
    <dbReference type="NCBI Taxonomy" id="2974818"/>
    <lineage>
        <taxon>Bacteria</taxon>
        <taxon>Pseudomonadati</taxon>
        <taxon>Pseudomonadota</taxon>
        <taxon>Gammaproteobacteria</taxon>
        <taxon>Cellvibrionales</taxon>
        <taxon>Porticoccaceae</taxon>
        <taxon>SAR92 clade</taxon>
    </lineage>
</organism>
<dbReference type="PANTHER" id="PTHR44936">
    <property type="entry name" value="SENSOR PROTEIN CREC"/>
    <property type="match status" value="1"/>
</dbReference>
<keyword evidence="7" id="KW-0547">Nucleotide-binding</keyword>
<keyword evidence="11" id="KW-0812">Transmembrane</keyword>
<evidence type="ECO:0000256" key="8">
    <source>
        <dbReference type="ARBA" id="ARBA00022777"/>
    </source>
</evidence>
<comment type="subcellular location">
    <subcellularLocation>
        <location evidence="2">Cell membrane</location>
        <topology evidence="2">Multi-pass membrane protein</topology>
    </subcellularLocation>
</comment>
<feature type="coiled-coil region" evidence="10">
    <location>
        <begin position="245"/>
        <end position="272"/>
    </location>
</feature>
<evidence type="ECO:0000256" key="7">
    <source>
        <dbReference type="ARBA" id="ARBA00022741"/>
    </source>
</evidence>
<comment type="catalytic activity">
    <reaction evidence="1">
        <text>ATP + protein L-histidine = ADP + protein N-phospho-L-histidine.</text>
        <dbReference type="EC" id="2.7.13.3"/>
    </reaction>
</comment>